<dbReference type="EMBL" id="JAYMYQ010000004">
    <property type="protein sequence ID" value="KAK7336771.1"/>
    <property type="molecule type" value="Genomic_DNA"/>
</dbReference>
<accession>A0AAN9QJ94</accession>
<organism evidence="1 2">
    <name type="scientific">Canavalia gladiata</name>
    <name type="common">Sword bean</name>
    <name type="synonym">Dolichos gladiatus</name>
    <dbReference type="NCBI Taxonomy" id="3824"/>
    <lineage>
        <taxon>Eukaryota</taxon>
        <taxon>Viridiplantae</taxon>
        <taxon>Streptophyta</taxon>
        <taxon>Embryophyta</taxon>
        <taxon>Tracheophyta</taxon>
        <taxon>Spermatophyta</taxon>
        <taxon>Magnoliopsida</taxon>
        <taxon>eudicotyledons</taxon>
        <taxon>Gunneridae</taxon>
        <taxon>Pentapetalae</taxon>
        <taxon>rosids</taxon>
        <taxon>fabids</taxon>
        <taxon>Fabales</taxon>
        <taxon>Fabaceae</taxon>
        <taxon>Papilionoideae</taxon>
        <taxon>50 kb inversion clade</taxon>
        <taxon>NPAAA clade</taxon>
        <taxon>indigoferoid/millettioid clade</taxon>
        <taxon>Phaseoleae</taxon>
        <taxon>Canavalia</taxon>
    </lineage>
</organism>
<dbReference type="Proteomes" id="UP001367508">
    <property type="component" value="Unassembled WGS sequence"/>
</dbReference>
<proteinExistence type="predicted"/>
<dbReference type="AlphaFoldDB" id="A0AAN9QJ94"/>
<reference evidence="1 2" key="1">
    <citation type="submission" date="2024-01" db="EMBL/GenBank/DDBJ databases">
        <title>The genomes of 5 underutilized Papilionoideae crops provide insights into root nodulation and disease resistanc.</title>
        <authorList>
            <person name="Jiang F."/>
        </authorList>
    </citation>
    <scope>NUCLEOTIDE SEQUENCE [LARGE SCALE GENOMIC DNA]</scope>
    <source>
        <strain evidence="1">LVBAO_FW01</strain>
        <tissue evidence="1">Leaves</tissue>
    </source>
</reference>
<name>A0AAN9QJ94_CANGL</name>
<evidence type="ECO:0000313" key="2">
    <source>
        <dbReference type="Proteomes" id="UP001367508"/>
    </source>
</evidence>
<comment type="caution">
    <text evidence="1">The sequence shown here is derived from an EMBL/GenBank/DDBJ whole genome shotgun (WGS) entry which is preliminary data.</text>
</comment>
<evidence type="ECO:0000313" key="1">
    <source>
        <dbReference type="EMBL" id="KAK7336771.1"/>
    </source>
</evidence>
<gene>
    <name evidence="1" type="ORF">VNO77_17318</name>
</gene>
<keyword evidence="2" id="KW-1185">Reference proteome</keyword>
<sequence>MILSFPLTLSVSLPKLFSFFTKKISFHSLHPTYLPWRVLIFIKGRGTVARLFCSRDMVMKSLWFVTCVSFFELL</sequence>
<protein>
    <submittedName>
        <fullName evidence="1">Uncharacterized protein</fullName>
    </submittedName>
</protein>